<gene>
    <name evidence="3" type="ORF">ACZ11_12290</name>
</gene>
<dbReference type="GO" id="GO:0010181">
    <property type="term" value="F:FMN binding"/>
    <property type="evidence" value="ECO:0007669"/>
    <property type="project" value="InterPro"/>
</dbReference>
<dbReference type="GO" id="GO:0042602">
    <property type="term" value="F:riboflavin reductase (NADPH) activity"/>
    <property type="evidence" value="ECO:0007669"/>
    <property type="project" value="TreeGrafter"/>
</dbReference>
<dbReference type="InterPro" id="IPR002563">
    <property type="entry name" value="Flavin_Rdtase-like_dom"/>
</dbReference>
<reference evidence="4" key="1">
    <citation type="submission" date="2015-07" db="EMBL/GenBank/DDBJ databases">
        <authorList>
            <consortium name="Consortium for Microbial Forensics and Genomics (microFORGE)"/>
            <person name="Knight B.M."/>
            <person name="Roberts D.P."/>
            <person name="Lin D."/>
            <person name="Hari K."/>
            <person name="Fletcher J."/>
            <person name="Melcher U."/>
            <person name="Blagden T."/>
            <person name="Winegar R.A."/>
        </authorList>
    </citation>
    <scope>NUCLEOTIDE SEQUENCE [LARGE SCALE GENOMIC DNA]</scope>
    <source>
        <strain evidence="4">DSM 23493</strain>
    </source>
</reference>
<feature type="domain" description="Flavin reductase like" evidence="2">
    <location>
        <begin position="12"/>
        <end position="155"/>
    </location>
</feature>
<dbReference type="PATRIC" id="fig|582475.4.peg.2087"/>
<evidence type="ECO:0000259" key="2">
    <source>
        <dbReference type="SMART" id="SM00903"/>
    </source>
</evidence>
<accession>A0A0K9FEC5</accession>
<dbReference type="SMART" id="SM00903">
    <property type="entry name" value="Flavin_Reduct"/>
    <property type="match status" value="1"/>
</dbReference>
<dbReference type="Gene3D" id="2.30.110.10">
    <property type="entry name" value="Electron Transport, Fmn-binding Protein, Chain A"/>
    <property type="match status" value="1"/>
</dbReference>
<dbReference type="InterPro" id="IPR050268">
    <property type="entry name" value="NADH-dep_flavin_reductase"/>
</dbReference>
<organism evidence="3 4">
    <name type="scientific">Lysinibacillus xylanilyticus</name>
    <dbReference type="NCBI Taxonomy" id="582475"/>
    <lineage>
        <taxon>Bacteria</taxon>
        <taxon>Bacillati</taxon>
        <taxon>Bacillota</taxon>
        <taxon>Bacilli</taxon>
        <taxon>Bacillales</taxon>
        <taxon>Bacillaceae</taxon>
        <taxon>Lysinibacillus</taxon>
    </lineage>
</organism>
<evidence type="ECO:0000313" key="4">
    <source>
        <dbReference type="Proteomes" id="UP000037326"/>
    </source>
</evidence>
<sequence length="162" mass="17863">MTDKVAAFKLALGNYPTGVTVVTACNDAGEPIGLTVNSFASVSIDPLLILWSLDKKSQLHPYFTVAQKFAVNILASNQEHLCTLFSSKIPDRFAQAKWSTTTLGLPILHDTAAILQCKTSQQIDAGDHTIFIGHVLEIENAQKEPLLYHRRHIGEIPNSFYE</sequence>
<dbReference type="PANTHER" id="PTHR30466:SF1">
    <property type="entry name" value="FMN REDUCTASE (NADH) RUTF"/>
    <property type="match status" value="1"/>
</dbReference>
<dbReference type="GeneID" id="96599011"/>
<dbReference type="Proteomes" id="UP000037326">
    <property type="component" value="Unassembled WGS sequence"/>
</dbReference>
<keyword evidence="1" id="KW-0560">Oxidoreductase</keyword>
<dbReference type="AlphaFoldDB" id="A0A0K9FEC5"/>
<dbReference type="Pfam" id="PF01613">
    <property type="entry name" value="Flavin_Reduct"/>
    <property type="match status" value="1"/>
</dbReference>
<dbReference type="RefSeq" id="WP_049666461.1">
    <property type="nucleotide sequence ID" value="NZ_JBNNMB010000005.1"/>
</dbReference>
<evidence type="ECO:0000313" key="3">
    <source>
        <dbReference type="EMBL" id="KMY32860.1"/>
    </source>
</evidence>
<dbReference type="PROSITE" id="PS51257">
    <property type="entry name" value="PROKAR_LIPOPROTEIN"/>
    <property type="match status" value="1"/>
</dbReference>
<dbReference type="EMBL" id="LFXJ01000005">
    <property type="protein sequence ID" value="KMY32860.1"/>
    <property type="molecule type" value="Genomic_DNA"/>
</dbReference>
<dbReference type="OrthoDB" id="9792858at2"/>
<dbReference type="InterPro" id="IPR012349">
    <property type="entry name" value="Split_barrel_FMN-bd"/>
</dbReference>
<name>A0A0K9FEC5_9BACI</name>
<proteinExistence type="predicted"/>
<dbReference type="SUPFAM" id="SSF50475">
    <property type="entry name" value="FMN-binding split barrel"/>
    <property type="match status" value="1"/>
</dbReference>
<protein>
    <submittedName>
        <fullName evidence="3">Oxygenase</fullName>
    </submittedName>
</protein>
<evidence type="ECO:0000256" key="1">
    <source>
        <dbReference type="ARBA" id="ARBA00023002"/>
    </source>
</evidence>
<comment type="caution">
    <text evidence="3">The sequence shown here is derived from an EMBL/GenBank/DDBJ whole genome shotgun (WGS) entry which is preliminary data.</text>
</comment>
<dbReference type="PANTHER" id="PTHR30466">
    <property type="entry name" value="FLAVIN REDUCTASE"/>
    <property type="match status" value="1"/>
</dbReference>